<evidence type="ECO:0000256" key="1">
    <source>
        <dbReference type="ARBA" id="ARBA00022801"/>
    </source>
</evidence>
<reference evidence="4 5" key="1">
    <citation type="journal article" date="2021" name="Sci. Rep.">
        <title>Genome sequencing of the multicellular alga Astrephomene provides insights into convergent evolution of germ-soma differentiation.</title>
        <authorList>
            <person name="Yamashita S."/>
            <person name="Yamamoto K."/>
            <person name="Matsuzaki R."/>
            <person name="Suzuki S."/>
            <person name="Yamaguchi H."/>
            <person name="Hirooka S."/>
            <person name="Minakuchi Y."/>
            <person name="Miyagishima S."/>
            <person name="Kawachi M."/>
            <person name="Toyoda A."/>
            <person name="Nozaki H."/>
        </authorList>
    </citation>
    <scope>NUCLEOTIDE SEQUENCE [LARGE SCALE GENOMIC DNA]</scope>
    <source>
        <strain evidence="4 5">NIES-4017</strain>
    </source>
</reference>
<dbReference type="GO" id="GO:0004525">
    <property type="term" value="F:ribonuclease III activity"/>
    <property type="evidence" value="ECO:0007669"/>
    <property type="project" value="InterPro"/>
</dbReference>
<accession>A0AAD3DXG6</accession>
<dbReference type="EMBL" id="BMAR01000023">
    <property type="protein sequence ID" value="GFR48413.1"/>
    <property type="molecule type" value="Genomic_DNA"/>
</dbReference>
<proteinExistence type="predicted"/>
<evidence type="ECO:0000313" key="4">
    <source>
        <dbReference type="EMBL" id="GFR48413.1"/>
    </source>
</evidence>
<feature type="region of interest" description="Disordered" evidence="2">
    <location>
        <begin position="109"/>
        <end position="166"/>
    </location>
</feature>
<feature type="domain" description="RNase III" evidence="3">
    <location>
        <begin position="1"/>
        <end position="104"/>
    </location>
</feature>
<organism evidence="4 5">
    <name type="scientific">Astrephomene gubernaculifera</name>
    <dbReference type="NCBI Taxonomy" id="47775"/>
    <lineage>
        <taxon>Eukaryota</taxon>
        <taxon>Viridiplantae</taxon>
        <taxon>Chlorophyta</taxon>
        <taxon>core chlorophytes</taxon>
        <taxon>Chlorophyceae</taxon>
        <taxon>CS clade</taxon>
        <taxon>Chlamydomonadales</taxon>
        <taxon>Astrephomenaceae</taxon>
        <taxon>Astrephomene</taxon>
    </lineage>
</organism>
<protein>
    <recommendedName>
        <fullName evidence="3">RNase III domain-containing protein</fullName>
    </recommendedName>
</protein>
<dbReference type="GO" id="GO:0005737">
    <property type="term" value="C:cytoplasm"/>
    <property type="evidence" value="ECO:0007669"/>
    <property type="project" value="TreeGrafter"/>
</dbReference>
<dbReference type="GO" id="GO:0030422">
    <property type="term" value="P:siRNA processing"/>
    <property type="evidence" value="ECO:0007669"/>
    <property type="project" value="TreeGrafter"/>
</dbReference>
<dbReference type="SUPFAM" id="SSF69065">
    <property type="entry name" value="RNase III domain-like"/>
    <property type="match status" value="1"/>
</dbReference>
<feature type="compositionally biased region" description="Basic residues" evidence="2">
    <location>
        <begin position="121"/>
        <end position="132"/>
    </location>
</feature>
<keyword evidence="1" id="KW-0378">Hydrolase</keyword>
<feature type="non-terminal residue" evidence="4">
    <location>
        <position position="166"/>
    </location>
</feature>
<dbReference type="Proteomes" id="UP001054857">
    <property type="component" value="Unassembled WGS sequence"/>
</dbReference>
<keyword evidence="5" id="KW-1185">Reference proteome</keyword>
<evidence type="ECO:0000259" key="3">
    <source>
        <dbReference type="PROSITE" id="PS50142"/>
    </source>
</evidence>
<name>A0AAD3DXG6_9CHLO</name>
<dbReference type="GO" id="GO:0005634">
    <property type="term" value="C:nucleus"/>
    <property type="evidence" value="ECO:0007669"/>
    <property type="project" value="TreeGrafter"/>
</dbReference>
<dbReference type="AlphaFoldDB" id="A0AAD3DXG6"/>
<dbReference type="PROSITE" id="PS50142">
    <property type="entry name" value="RNASE_3_2"/>
    <property type="match status" value="1"/>
</dbReference>
<dbReference type="CDD" id="cd00593">
    <property type="entry name" value="RIBOc"/>
    <property type="match status" value="1"/>
</dbReference>
<dbReference type="InterPro" id="IPR036389">
    <property type="entry name" value="RNase_III_sf"/>
</dbReference>
<dbReference type="PANTHER" id="PTHR14950">
    <property type="entry name" value="DICER-RELATED"/>
    <property type="match status" value="1"/>
</dbReference>
<dbReference type="GO" id="GO:0003723">
    <property type="term" value="F:RNA binding"/>
    <property type="evidence" value="ECO:0007669"/>
    <property type="project" value="TreeGrafter"/>
</dbReference>
<dbReference type="Gene3D" id="1.10.1520.10">
    <property type="entry name" value="Ribonuclease III domain"/>
    <property type="match status" value="1"/>
</dbReference>
<dbReference type="PANTHER" id="PTHR14950:SF37">
    <property type="entry name" value="ENDORIBONUCLEASE DICER"/>
    <property type="match status" value="1"/>
</dbReference>
<comment type="caution">
    <text evidence="4">The sequence shown here is derived from an EMBL/GenBank/DDBJ whole genome shotgun (WGS) entry which is preliminary data.</text>
</comment>
<feature type="compositionally biased region" description="Low complexity" evidence="2">
    <location>
        <begin position="152"/>
        <end position="166"/>
    </location>
</feature>
<feature type="non-terminal residue" evidence="4">
    <location>
        <position position="1"/>
    </location>
</feature>
<dbReference type="Pfam" id="PF14622">
    <property type="entry name" value="Ribonucleas_3_3"/>
    <property type="match status" value="1"/>
</dbReference>
<sequence length="166" mass="17903">RRPELCMQALTHVSHPRAASCGGGYQLLEFLGDAVLGLVASLWAFREGGSAESMTCHRSLLVSNGPLAAAAVRAGLHSRLRAGAGSLTAAVQRFAAAYQAARAACGPGQEVEVTTAEGLRKSRRAEKQKQQRRQQQQQQSKKKDKSDKDAPQEPQQQQEQQQQQGA</sequence>
<evidence type="ECO:0000256" key="2">
    <source>
        <dbReference type="SAM" id="MobiDB-lite"/>
    </source>
</evidence>
<gene>
    <name evidence="4" type="ORF">Agub_g10308</name>
</gene>
<dbReference type="InterPro" id="IPR000999">
    <property type="entry name" value="RNase_III_dom"/>
</dbReference>
<evidence type="ECO:0000313" key="5">
    <source>
        <dbReference type="Proteomes" id="UP001054857"/>
    </source>
</evidence>